<sequence>MYIKKKWILVFSFIFVGFLVYFGKNMITSEGKEPKEPEKKTDYEDSKKEEELDKLLNKNKPLIEEEEIAEVTERLDITDMFKRNGKDCKNELKTNELQNQVIDSVETEETLTKTDDFFKEKSSCIEYLMNFKNNSLNTPTFEGAADFKKLNEHEKILIKESQIKKSIKEETKSLKEESDHEDELYLSENEAMLFSVFYLFKEYEKELNSSLMKKDENILNILSFLKGNRKNIKKTYQEFVTLVEIFDEIYRKHDKRNKVACFAQFIINYLVNKDSLALNGIKEHGSDTNRKISSFAKRFCIPIKHNETFYLERYLEINRGDGITIDSDFESITIDFKKYFDEQDCTFLPLESSVCSSCDPISWLCLSEEFIDITFVLFDRFSESLEFSSIVSGDFCSFFSTILVCFFSPKLFVCGILFSFFSSFFEFFFMLNKKDIFEKAFNILVNHVFELLLVLFSPVFTFELVFLFKTSSKSFFGLLTKMSPHGSSQQFLFLAHNNIIKSIVMLYNFIIGLNLFFIYDKKAF</sequence>
<feature type="transmembrane region" description="Helical" evidence="2">
    <location>
        <begin position="398"/>
        <end position="431"/>
    </location>
</feature>
<keyword evidence="4" id="KW-1185">Reference proteome</keyword>
<dbReference type="Proteomes" id="UP000282876">
    <property type="component" value="Unassembled WGS sequence"/>
</dbReference>
<dbReference type="AlphaFoldDB" id="A0A437APN8"/>
<feature type="region of interest" description="Disordered" evidence="1">
    <location>
        <begin position="30"/>
        <end position="50"/>
    </location>
</feature>
<feature type="transmembrane region" description="Helical" evidence="2">
    <location>
        <begin position="443"/>
        <end position="468"/>
    </location>
</feature>
<gene>
    <name evidence="3" type="ORF">TUBRATIS_003710</name>
</gene>
<feature type="transmembrane region" description="Helical" evidence="2">
    <location>
        <begin position="7"/>
        <end position="23"/>
    </location>
</feature>
<evidence type="ECO:0000256" key="1">
    <source>
        <dbReference type="SAM" id="MobiDB-lite"/>
    </source>
</evidence>
<feature type="transmembrane region" description="Helical" evidence="2">
    <location>
        <begin position="499"/>
        <end position="519"/>
    </location>
</feature>
<evidence type="ECO:0000313" key="4">
    <source>
        <dbReference type="Proteomes" id="UP000282876"/>
    </source>
</evidence>
<evidence type="ECO:0000256" key="2">
    <source>
        <dbReference type="SAM" id="Phobius"/>
    </source>
</evidence>
<organism evidence="3 4">
    <name type="scientific">Tubulinosema ratisbonensis</name>
    <dbReference type="NCBI Taxonomy" id="291195"/>
    <lineage>
        <taxon>Eukaryota</taxon>
        <taxon>Fungi</taxon>
        <taxon>Fungi incertae sedis</taxon>
        <taxon>Microsporidia</taxon>
        <taxon>Tubulinosematoidea</taxon>
        <taxon>Tubulinosematidae</taxon>
        <taxon>Tubulinosema</taxon>
    </lineage>
</organism>
<dbReference type="VEuPathDB" id="MicrosporidiaDB:TUBRATIS_003710"/>
<accession>A0A437APN8</accession>
<comment type="caution">
    <text evidence="3">The sequence shown here is derived from an EMBL/GenBank/DDBJ whole genome shotgun (WGS) entry which is preliminary data.</text>
</comment>
<keyword evidence="2" id="KW-1133">Transmembrane helix</keyword>
<proteinExistence type="predicted"/>
<evidence type="ECO:0000313" key="3">
    <source>
        <dbReference type="EMBL" id="RVD93109.1"/>
    </source>
</evidence>
<name>A0A437APN8_9MICR</name>
<protein>
    <submittedName>
        <fullName evidence="3">Uncharacterized protein</fullName>
    </submittedName>
</protein>
<keyword evidence="2" id="KW-0472">Membrane</keyword>
<reference evidence="3 4" key="1">
    <citation type="submission" date="2018-10" db="EMBL/GenBank/DDBJ databases">
        <title>Draft genome sequence of the microsporidian Tubulinosema ratisbonensis.</title>
        <authorList>
            <person name="Polonais V."/>
            <person name="Peyretaillade E."/>
            <person name="Niehus S."/>
            <person name="Wawrzyniak I."/>
            <person name="Franchet A."/>
            <person name="Gaspin C."/>
            <person name="Reichstadt M."/>
            <person name="Belser C."/>
            <person name="Labadie K."/>
            <person name="Delbac F."/>
            <person name="Ferrandon D."/>
        </authorList>
    </citation>
    <scope>NUCLEOTIDE SEQUENCE [LARGE SCALE GENOMIC DNA]</scope>
    <source>
        <strain evidence="3 4">Franzen</strain>
    </source>
</reference>
<dbReference type="EMBL" id="RCSS01000086">
    <property type="protein sequence ID" value="RVD93109.1"/>
    <property type="molecule type" value="Genomic_DNA"/>
</dbReference>
<keyword evidence="2" id="KW-0812">Transmembrane</keyword>